<dbReference type="AlphaFoldDB" id="A0A2S7L294"/>
<evidence type="ECO:0000256" key="1">
    <source>
        <dbReference type="SAM" id="SignalP"/>
    </source>
</evidence>
<dbReference type="OrthoDB" id="1186563at2"/>
<comment type="caution">
    <text evidence="2">The sequence shown here is derived from an EMBL/GenBank/DDBJ whole genome shotgun (WGS) entry which is preliminary data.</text>
</comment>
<reference evidence="2 3" key="1">
    <citation type="submission" date="2016-11" db="EMBL/GenBank/DDBJ databases">
        <title>Trade-off between light-utilization and light-protection in marine flavobacteria.</title>
        <authorList>
            <person name="Kumagai Y."/>
        </authorList>
    </citation>
    <scope>NUCLEOTIDE SEQUENCE [LARGE SCALE GENOMIC DNA]</scope>
    <source>
        <strain evidence="2 3">ATCC 700397</strain>
    </source>
</reference>
<dbReference type="Pfam" id="PF11751">
    <property type="entry name" value="PorP_SprF"/>
    <property type="match status" value="1"/>
</dbReference>
<keyword evidence="3" id="KW-1185">Reference proteome</keyword>
<protein>
    <recommendedName>
        <fullName evidence="4">Type IX secretion system membrane protein PorP/SprF</fullName>
    </recommendedName>
</protein>
<evidence type="ECO:0008006" key="4">
    <source>
        <dbReference type="Google" id="ProtNLM"/>
    </source>
</evidence>
<feature type="signal peptide" evidence="1">
    <location>
        <begin position="1"/>
        <end position="18"/>
    </location>
</feature>
<dbReference type="RefSeq" id="WP_104808074.1">
    <property type="nucleotide sequence ID" value="NZ_MQUA01000004.1"/>
</dbReference>
<dbReference type="Proteomes" id="UP000239522">
    <property type="component" value="Unassembled WGS sequence"/>
</dbReference>
<keyword evidence="1" id="KW-0732">Signal</keyword>
<organism evidence="2 3">
    <name type="scientific">Polaribacter filamentus</name>
    <dbReference type="NCBI Taxonomy" id="53483"/>
    <lineage>
        <taxon>Bacteria</taxon>
        <taxon>Pseudomonadati</taxon>
        <taxon>Bacteroidota</taxon>
        <taxon>Flavobacteriia</taxon>
        <taxon>Flavobacteriales</taxon>
        <taxon>Flavobacteriaceae</taxon>
    </lineage>
</organism>
<evidence type="ECO:0000313" key="2">
    <source>
        <dbReference type="EMBL" id="PQB08848.1"/>
    </source>
</evidence>
<dbReference type="InterPro" id="IPR019861">
    <property type="entry name" value="PorP/SprF_Bacteroidetes"/>
</dbReference>
<feature type="chain" id="PRO_5015487149" description="Type IX secretion system membrane protein PorP/SprF" evidence="1">
    <location>
        <begin position="19"/>
        <end position="334"/>
    </location>
</feature>
<name>A0A2S7L294_9FLAO</name>
<dbReference type="EMBL" id="MQUA01000004">
    <property type="protein sequence ID" value="PQB08848.1"/>
    <property type="molecule type" value="Genomic_DNA"/>
</dbReference>
<gene>
    <name evidence="2" type="ORF">BST83_00300</name>
</gene>
<sequence>MRQVIIFIFLVFTKSTYAQDPIFTQAFAIPETLNTGFTGAIEGTKAGMIHRTQWPGIDFGITTQFAFVDTWFDEFNSGIGISILNHKETKSRYTFTQLNLNYALAFQISNAWYFRPSVSVGIGSKDYGFQNLLLEDQINIPNGIINTSSMDPILLNQQNLFVDLSTSLLLNNEHSWIGLTLRHLNKPNISMTHNGETSLGIFLSVHGLIEIPLSYFSVGNQNSIYLFSNFMKQDKYVRFDFGSQYVFNEFSIGVSIATNPVKNEYNDSLVTSVNPFIGFKWEGWKFNYSYGVNTSKIGQTGGVYELSITHEFSENGFGNKGKYRGRRLKCPTFF</sequence>
<dbReference type="NCBIfam" id="TIGR03519">
    <property type="entry name" value="T9SS_PorP_fam"/>
    <property type="match status" value="1"/>
</dbReference>
<accession>A0A2S7L294</accession>
<proteinExistence type="predicted"/>
<evidence type="ECO:0000313" key="3">
    <source>
        <dbReference type="Proteomes" id="UP000239522"/>
    </source>
</evidence>